<organism evidence="1 2">
    <name type="scientific">Phytophthora fragariae</name>
    <dbReference type="NCBI Taxonomy" id="53985"/>
    <lineage>
        <taxon>Eukaryota</taxon>
        <taxon>Sar</taxon>
        <taxon>Stramenopiles</taxon>
        <taxon>Oomycota</taxon>
        <taxon>Peronosporomycetes</taxon>
        <taxon>Peronosporales</taxon>
        <taxon>Peronosporaceae</taxon>
        <taxon>Phytophthora</taxon>
    </lineage>
</organism>
<dbReference type="PANTHER" id="PTHR40866">
    <property type="entry name" value="BED-TYPE DOMAIN-CONTAINING PROTEIN"/>
    <property type="match status" value="1"/>
</dbReference>
<reference evidence="1 2" key="1">
    <citation type="submission" date="2018-09" db="EMBL/GenBank/DDBJ databases">
        <title>Genomic investigation of the strawberry pathogen Phytophthora fragariae indicates pathogenicity is determined by transcriptional variation in three key races.</title>
        <authorList>
            <person name="Adams T.M."/>
            <person name="Armitage A.D."/>
            <person name="Sobczyk M.K."/>
            <person name="Bates H.J."/>
            <person name="Dunwell J.M."/>
            <person name="Nellist C.F."/>
            <person name="Harrison R.J."/>
        </authorList>
    </citation>
    <scope>NUCLEOTIDE SEQUENCE [LARGE SCALE GENOMIC DNA]</scope>
    <source>
        <strain evidence="1 2">SCRP245</strain>
    </source>
</reference>
<sequence length="158" mass="17446">MSKNSDICRAFFSSMPDFYFNCKYCGAVRGQKASSGYGNPVSHVNGKRPGYEADYLAQASSMTGNLHSYGFPISSKTVLKYLAATTKAVEKAIAAVIPTDFGAMFDGWACFGEHYVAVIAVFWLNGVVHYTFSRRSSRCASEVQQEQKQIRKVQSVIH</sequence>
<evidence type="ECO:0000313" key="2">
    <source>
        <dbReference type="Proteomes" id="UP000460718"/>
    </source>
</evidence>
<dbReference type="EMBL" id="QXFW01000187">
    <property type="protein sequence ID" value="KAE9021394.1"/>
    <property type="molecule type" value="Genomic_DNA"/>
</dbReference>
<dbReference type="Proteomes" id="UP000460718">
    <property type="component" value="Unassembled WGS sequence"/>
</dbReference>
<dbReference type="AlphaFoldDB" id="A0A6A3LYP6"/>
<proteinExistence type="predicted"/>
<protein>
    <submittedName>
        <fullName evidence="1">Uncharacterized protein</fullName>
    </submittedName>
</protein>
<dbReference type="PANTHER" id="PTHR40866:SF1">
    <property type="entry name" value="BED-TYPE DOMAIN-CONTAINING PROTEIN"/>
    <property type="match status" value="1"/>
</dbReference>
<gene>
    <name evidence="1" type="ORF">PF011_g4971</name>
</gene>
<evidence type="ECO:0000313" key="1">
    <source>
        <dbReference type="EMBL" id="KAE9021394.1"/>
    </source>
</evidence>
<name>A0A6A3LYP6_9STRA</name>
<comment type="caution">
    <text evidence="1">The sequence shown here is derived from an EMBL/GenBank/DDBJ whole genome shotgun (WGS) entry which is preliminary data.</text>
</comment>
<accession>A0A6A3LYP6</accession>